<proteinExistence type="predicted"/>
<dbReference type="Proteomes" id="UP001219957">
    <property type="component" value="Chromosome"/>
</dbReference>
<feature type="transmembrane region" description="Helical" evidence="1">
    <location>
        <begin position="27"/>
        <end position="45"/>
    </location>
</feature>
<protein>
    <submittedName>
        <fullName evidence="2">Uncharacterized protein</fullName>
    </submittedName>
</protein>
<name>A0ABY8AYI7_9BACL</name>
<keyword evidence="3" id="KW-1185">Reference proteome</keyword>
<keyword evidence="1" id="KW-0472">Membrane</keyword>
<feature type="transmembrane region" description="Helical" evidence="1">
    <location>
        <begin position="84"/>
        <end position="110"/>
    </location>
</feature>
<sequence>MEKIIWILMVGLSLFVSYIHLEPTIFSIVVFILFLFVSTALFMRFDQDHWLDRVSPLVGVGVGVLSLIAYLGMIVLSFNELNQLGIWTVLVRLLLMYIGIYIFVVTTSSFLAGATRLKPSRFFRPVLIFSVFFYGAMLLLPLQPGL</sequence>
<reference evidence="2 3" key="1">
    <citation type="submission" date="2022-10" db="EMBL/GenBank/DDBJ databases">
        <title>Complete genome sequence of Exiguobacterium profundum TSS-3 isolated from an extremely saline-alkaline spring located in Ixtapa, Chiapas-Mexico.</title>
        <authorList>
            <person name="Rincon-Rosales R."/>
            <person name="Rogel M.A."/>
            <person name="Rincon-Molina C.I."/>
            <person name="Guerrero G."/>
            <person name="Manzano-Gomez L.A."/>
            <person name="Lopez-Lopez A."/>
            <person name="Rincon Molina F.A."/>
            <person name="Martinez-Romero E."/>
        </authorList>
    </citation>
    <scope>NUCLEOTIDE SEQUENCE [LARGE SCALE GENOMIC DNA]</scope>
    <source>
        <strain evidence="2 3">TSS-3</strain>
    </source>
</reference>
<keyword evidence="1" id="KW-1133">Transmembrane helix</keyword>
<evidence type="ECO:0000313" key="3">
    <source>
        <dbReference type="Proteomes" id="UP001219957"/>
    </source>
</evidence>
<evidence type="ECO:0000313" key="2">
    <source>
        <dbReference type="EMBL" id="WED54438.1"/>
    </source>
</evidence>
<gene>
    <name evidence="2" type="ORF">OE059_10285</name>
</gene>
<dbReference type="EMBL" id="CP109617">
    <property type="protein sequence ID" value="WED54438.1"/>
    <property type="molecule type" value="Genomic_DNA"/>
</dbReference>
<feature type="transmembrane region" description="Helical" evidence="1">
    <location>
        <begin position="122"/>
        <end position="142"/>
    </location>
</feature>
<keyword evidence="1" id="KW-0812">Transmembrane</keyword>
<organism evidence="2 3">
    <name type="scientific">Exiguobacterium profundum</name>
    <dbReference type="NCBI Taxonomy" id="307643"/>
    <lineage>
        <taxon>Bacteria</taxon>
        <taxon>Bacillati</taxon>
        <taxon>Bacillota</taxon>
        <taxon>Bacilli</taxon>
        <taxon>Bacillales</taxon>
        <taxon>Bacillales Family XII. Incertae Sedis</taxon>
        <taxon>Exiguobacterium</taxon>
    </lineage>
</organism>
<accession>A0ABY8AYI7</accession>
<feature type="transmembrane region" description="Helical" evidence="1">
    <location>
        <begin position="57"/>
        <end position="78"/>
    </location>
</feature>
<evidence type="ECO:0000256" key="1">
    <source>
        <dbReference type="SAM" id="Phobius"/>
    </source>
</evidence>
<dbReference type="RefSeq" id="WP_214684633.1">
    <property type="nucleotide sequence ID" value="NZ_CP109617.1"/>
</dbReference>